<keyword evidence="7" id="KW-0812">Transmembrane</keyword>
<dbReference type="Gene3D" id="2.130.10.10">
    <property type="entry name" value="YVTN repeat-like/Quinoprotein amine dehydrogenase"/>
    <property type="match status" value="1"/>
</dbReference>
<dbReference type="SMART" id="SM00320">
    <property type="entry name" value="WD40"/>
    <property type="match status" value="1"/>
</dbReference>
<evidence type="ECO:0000313" key="8">
    <source>
        <dbReference type="EMBL" id="TEY28940.1"/>
    </source>
</evidence>
<dbReference type="GO" id="GO:0005634">
    <property type="term" value="C:nucleus"/>
    <property type="evidence" value="ECO:0007669"/>
    <property type="project" value="TreeGrafter"/>
</dbReference>
<dbReference type="GO" id="GO:1990234">
    <property type="term" value="C:transferase complex"/>
    <property type="evidence" value="ECO:0007669"/>
    <property type="project" value="UniProtKB-ARBA"/>
</dbReference>
<dbReference type="InterPro" id="IPR015943">
    <property type="entry name" value="WD40/YVTN_repeat-like_dom_sf"/>
</dbReference>
<feature type="transmembrane region" description="Helical" evidence="7">
    <location>
        <begin position="181"/>
        <end position="202"/>
    </location>
</feature>
<evidence type="ECO:0000256" key="7">
    <source>
        <dbReference type="SAM" id="Phobius"/>
    </source>
</evidence>
<sequence length="213" mass="24253">MGKISESINAISSLESYIPIIKANKGSELYTLIHDAKRFVLHNRIGIEQAPLQIYCSALFFAPENSINRKTFQEYIPSWIYKISRTRSNWSAAFQTLEGHSDPVKSVAFSPDSTKVASGSDDKTIQLWNAATGENLQKLEGHSDLKASSAFERYSVSNHWITDRSNEVRNILWLPPDYRPTSIYCCKSIMVMAFSTGSIFFLKFENRKKFHII</sequence>
<keyword evidence="7" id="KW-0472">Membrane</keyword>
<name>A0A4Y8CG29_9HELO</name>
<dbReference type="PROSITE" id="PS50294">
    <property type="entry name" value="WD_REPEATS_REGION"/>
    <property type="match status" value="1"/>
</dbReference>
<dbReference type="InterPro" id="IPR019775">
    <property type="entry name" value="WD40_repeat_CS"/>
</dbReference>
<dbReference type="PROSITE" id="PS00678">
    <property type="entry name" value="WD_REPEATS_1"/>
    <property type="match status" value="1"/>
</dbReference>
<evidence type="ECO:0000256" key="1">
    <source>
        <dbReference type="ARBA" id="ARBA00022574"/>
    </source>
</evidence>
<reference evidence="8 9" key="1">
    <citation type="submission" date="2017-11" db="EMBL/GenBank/DDBJ databases">
        <title>Comparative genomics of Botrytis spp.</title>
        <authorList>
            <person name="Valero-Jimenez C.A."/>
            <person name="Tapia P."/>
            <person name="Veloso J."/>
            <person name="Silva-Moreno E."/>
            <person name="Staats M."/>
            <person name="Valdes J.H."/>
            <person name="Van Kan J.A.L."/>
        </authorList>
    </citation>
    <scope>NUCLEOTIDE SEQUENCE [LARGE SCALE GENOMIC DNA]</scope>
    <source>
        <strain evidence="8 9">MUCL2830</strain>
    </source>
</reference>
<evidence type="ECO:0000313" key="9">
    <source>
        <dbReference type="Proteomes" id="UP000297299"/>
    </source>
</evidence>
<dbReference type="PANTHER" id="PTHR22847:SF637">
    <property type="entry name" value="WD REPEAT DOMAIN 5B"/>
    <property type="match status" value="1"/>
</dbReference>
<dbReference type="Proteomes" id="UP000297299">
    <property type="component" value="Unassembled WGS sequence"/>
</dbReference>
<comment type="similarity">
    <text evidence="3">Belongs to the WD repeat MDV1/CAF4 family.</text>
</comment>
<dbReference type="PROSITE" id="PS50082">
    <property type="entry name" value="WD_REPEATS_2"/>
    <property type="match status" value="1"/>
</dbReference>
<evidence type="ECO:0000256" key="2">
    <source>
        <dbReference type="ARBA" id="ARBA00022737"/>
    </source>
</evidence>
<comment type="caution">
    <text evidence="8">The sequence shown here is derived from an EMBL/GenBank/DDBJ whole genome shotgun (WGS) entry which is preliminary data.</text>
</comment>
<keyword evidence="9" id="KW-1185">Reference proteome</keyword>
<feature type="repeat" description="WD" evidence="6">
    <location>
        <begin position="97"/>
        <end position="138"/>
    </location>
</feature>
<dbReference type="OrthoDB" id="3783534at2759"/>
<accession>A0A4Y8CG29</accession>
<evidence type="ECO:0000256" key="5">
    <source>
        <dbReference type="ARBA" id="ARBA00043913"/>
    </source>
</evidence>
<dbReference type="Pfam" id="PF00400">
    <property type="entry name" value="WD40"/>
    <property type="match status" value="1"/>
</dbReference>
<dbReference type="EMBL" id="PHWZ01000979">
    <property type="protein sequence ID" value="TEY28940.1"/>
    <property type="molecule type" value="Genomic_DNA"/>
</dbReference>
<gene>
    <name evidence="8" type="ORF">BOTCAL_0983g00030</name>
</gene>
<dbReference type="InterPro" id="IPR036322">
    <property type="entry name" value="WD40_repeat_dom_sf"/>
</dbReference>
<dbReference type="InterPro" id="IPR001680">
    <property type="entry name" value="WD40_rpt"/>
</dbReference>
<evidence type="ECO:0000256" key="4">
    <source>
        <dbReference type="ARBA" id="ARBA00039789"/>
    </source>
</evidence>
<keyword evidence="7" id="KW-1133">Transmembrane helix</keyword>
<dbReference type="STRING" id="38488.A0A4Y8CG29"/>
<dbReference type="AlphaFoldDB" id="A0A4Y8CG29"/>
<evidence type="ECO:0000256" key="3">
    <source>
        <dbReference type="ARBA" id="ARBA00038415"/>
    </source>
</evidence>
<proteinExistence type="inferred from homology"/>
<keyword evidence="1 6" id="KW-0853">WD repeat</keyword>
<dbReference type="SUPFAM" id="SSF50978">
    <property type="entry name" value="WD40 repeat-like"/>
    <property type="match status" value="1"/>
</dbReference>
<protein>
    <recommendedName>
        <fullName evidence="4">Mitochondrial division protein 1</fullName>
    </recommendedName>
</protein>
<dbReference type="PANTHER" id="PTHR22847">
    <property type="entry name" value="WD40 REPEAT PROTEIN"/>
    <property type="match status" value="1"/>
</dbReference>
<organism evidence="8 9">
    <name type="scientific">Botryotinia calthae</name>
    <dbReference type="NCBI Taxonomy" id="38488"/>
    <lineage>
        <taxon>Eukaryota</taxon>
        <taxon>Fungi</taxon>
        <taxon>Dikarya</taxon>
        <taxon>Ascomycota</taxon>
        <taxon>Pezizomycotina</taxon>
        <taxon>Leotiomycetes</taxon>
        <taxon>Helotiales</taxon>
        <taxon>Sclerotiniaceae</taxon>
        <taxon>Botryotinia</taxon>
    </lineage>
</organism>
<comment type="function">
    <text evidence="5">Involved in mitochondrial fission. Acts as an adapter protein required to form mitochondrial fission complexes. Formation of these complexes is required to promote constriction and fission of the mitochondrial compartment at a late step in mitochondrial division.</text>
</comment>
<evidence type="ECO:0000256" key="6">
    <source>
        <dbReference type="PROSITE-ProRule" id="PRU00221"/>
    </source>
</evidence>
<keyword evidence="2" id="KW-0677">Repeat</keyword>